<name>A0A383ASS1_9ZZZZ</name>
<accession>A0A383ASS1</accession>
<protein>
    <submittedName>
        <fullName evidence="2">Uncharacterized protein</fullName>
    </submittedName>
</protein>
<organism evidence="2">
    <name type="scientific">marine metagenome</name>
    <dbReference type="NCBI Taxonomy" id="408172"/>
    <lineage>
        <taxon>unclassified sequences</taxon>
        <taxon>metagenomes</taxon>
        <taxon>ecological metagenomes</taxon>
    </lineage>
</organism>
<dbReference type="AlphaFoldDB" id="A0A383ASS1"/>
<evidence type="ECO:0000256" key="1">
    <source>
        <dbReference type="SAM" id="MobiDB-lite"/>
    </source>
</evidence>
<feature type="region of interest" description="Disordered" evidence="1">
    <location>
        <begin position="77"/>
        <end position="96"/>
    </location>
</feature>
<dbReference type="EMBL" id="UINC01194608">
    <property type="protein sequence ID" value="SVE10772.1"/>
    <property type="molecule type" value="Genomic_DNA"/>
</dbReference>
<reference evidence="2" key="1">
    <citation type="submission" date="2018-05" db="EMBL/GenBank/DDBJ databases">
        <authorList>
            <person name="Lanie J.A."/>
            <person name="Ng W.-L."/>
            <person name="Kazmierczak K.M."/>
            <person name="Andrzejewski T.M."/>
            <person name="Davidsen T.M."/>
            <person name="Wayne K.J."/>
            <person name="Tettelin H."/>
            <person name="Glass J.I."/>
            <person name="Rusch D."/>
            <person name="Podicherti R."/>
            <person name="Tsui H.-C.T."/>
            <person name="Winkler M.E."/>
        </authorList>
    </citation>
    <scope>NUCLEOTIDE SEQUENCE</scope>
</reference>
<feature type="non-terminal residue" evidence="2">
    <location>
        <position position="1"/>
    </location>
</feature>
<sequence length="245" mass="28263">TATYYRPPRRVYHEATGFLHIEMSRALRHTLLSGGWNGLYHGYMPWPLADEQYQFLREMAYPETTCRRDKRYFLQPREGAMDTPTSTPDRQLPIPLEPGTKATVQIQIADDVESARQDGEMKAAELTLRIQQMCADDEMSFRFNDQALYLETADITDERAVTMPVRLYGAQSVQAPLAGAFHWLRFRLPAEWILPGSNTVEVEMVNRDERATFSRELNGVELYLRYRDMQRPHGLGSSRLSPLTT</sequence>
<proteinExistence type="predicted"/>
<evidence type="ECO:0000313" key="2">
    <source>
        <dbReference type="EMBL" id="SVE10772.1"/>
    </source>
</evidence>
<gene>
    <name evidence="2" type="ORF">METZ01_LOCUS463626</name>
</gene>